<name>A0A229UPR6_9BACL</name>
<reference evidence="1 2" key="1">
    <citation type="submission" date="2017-07" db="EMBL/GenBank/DDBJ databases">
        <title>Genome sequencing and assembly of Paenibacillus rigui.</title>
        <authorList>
            <person name="Mayilraj S."/>
        </authorList>
    </citation>
    <scope>NUCLEOTIDE SEQUENCE [LARGE SCALE GENOMIC DNA]</scope>
    <source>
        <strain evidence="1 2">JCM 16352</strain>
    </source>
</reference>
<protein>
    <recommendedName>
        <fullName evidence="3">Aldolase</fullName>
    </recommendedName>
</protein>
<evidence type="ECO:0008006" key="3">
    <source>
        <dbReference type="Google" id="ProtNLM"/>
    </source>
</evidence>
<comment type="caution">
    <text evidence="1">The sequence shown here is derived from an EMBL/GenBank/DDBJ whole genome shotgun (WGS) entry which is preliminary data.</text>
</comment>
<evidence type="ECO:0000313" key="2">
    <source>
        <dbReference type="Proteomes" id="UP000215509"/>
    </source>
</evidence>
<evidence type="ECO:0000313" key="1">
    <source>
        <dbReference type="EMBL" id="OXM85205.1"/>
    </source>
</evidence>
<organism evidence="1 2">
    <name type="scientific">Paenibacillus rigui</name>
    <dbReference type="NCBI Taxonomy" id="554312"/>
    <lineage>
        <taxon>Bacteria</taxon>
        <taxon>Bacillati</taxon>
        <taxon>Bacillota</taxon>
        <taxon>Bacilli</taxon>
        <taxon>Bacillales</taxon>
        <taxon>Paenibacillaceae</taxon>
        <taxon>Paenibacillus</taxon>
    </lineage>
</organism>
<keyword evidence="2" id="KW-1185">Reference proteome</keyword>
<dbReference type="SUPFAM" id="SSF53795">
    <property type="entry name" value="PEP carboxykinase-like"/>
    <property type="match status" value="1"/>
</dbReference>
<gene>
    <name evidence="1" type="ORF">CF651_16535</name>
</gene>
<proteinExistence type="predicted"/>
<accession>A0A229UPR6</accession>
<dbReference type="Proteomes" id="UP000215509">
    <property type="component" value="Unassembled WGS sequence"/>
</dbReference>
<dbReference type="InterPro" id="IPR027417">
    <property type="entry name" value="P-loop_NTPase"/>
</dbReference>
<sequence length="262" mass="29220">MPIYTTIGEHLVEFTSSSDRMLAMLAVHFPCHVPAEPLGKAPDLVIHIEAGYGVSFVDDEVTITEEPGRIRFRRADYLLVTDEAYREARIFVFDELALKHALMNLYSAYIVHHGWGLLLHSSCVIADGRAHLFAGPSGAGKSTVAKLSHPRELLSDEAALVKITPGHMTVFNSPFRSELAATGREQSSTLASVHLLYQAHSNRRIGLSKSEGLLQLLDKIFYWAHSPEETRKVLHAVHVLAGTVPIYELHFQQNNTFWELIS</sequence>
<dbReference type="OrthoDB" id="116421at2"/>
<dbReference type="EMBL" id="NMQW01000023">
    <property type="protein sequence ID" value="OXM85205.1"/>
    <property type="molecule type" value="Genomic_DNA"/>
</dbReference>
<dbReference type="AlphaFoldDB" id="A0A229UPR6"/>
<dbReference type="Gene3D" id="3.40.50.300">
    <property type="entry name" value="P-loop containing nucleotide triphosphate hydrolases"/>
    <property type="match status" value="1"/>
</dbReference>